<dbReference type="EMBL" id="DTGT01000087">
    <property type="protein sequence ID" value="HGH60195.1"/>
    <property type="molecule type" value="Genomic_DNA"/>
</dbReference>
<evidence type="ECO:0000256" key="4">
    <source>
        <dbReference type="ARBA" id="ARBA00023004"/>
    </source>
</evidence>
<dbReference type="GO" id="GO:0051539">
    <property type="term" value="F:4 iron, 4 sulfur cluster binding"/>
    <property type="evidence" value="ECO:0007669"/>
    <property type="project" value="UniProtKB-UniRule"/>
</dbReference>
<dbReference type="InterPro" id="IPR016425">
    <property type="entry name" value="IspG_bac"/>
</dbReference>
<feature type="binding site" evidence="7">
    <location>
        <position position="269"/>
    </location>
    <ligand>
        <name>[4Fe-4S] cluster</name>
        <dbReference type="ChEBI" id="CHEBI:49883"/>
    </ligand>
</feature>
<evidence type="ECO:0000256" key="1">
    <source>
        <dbReference type="ARBA" id="ARBA00022485"/>
    </source>
</evidence>
<dbReference type="Pfam" id="PF04551">
    <property type="entry name" value="GcpE"/>
    <property type="match status" value="1"/>
</dbReference>
<comment type="catalytic activity">
    <reaction evidence="7">
        <text>(2E)-4-hydroxy-3-methylbut-2-enyl diphosphate + oxidized [flavodoxin] + H2O + 2 H(+) = 2-C-methyl-D-erythritol 2,4-cyclic diphosphate + reduced [flavodoxin]</text>
        <dbReference type="Rhea" id="RHEA:43604"/>
        <dbReference type="Rhea" id="RHEA-COMP:10622"/>
        <dbReference type="Rhea" id="RHEA-COMP:10623"/>
        <dbReference type="ChEBI" id="CHEBI:15377"/>
        <dbReference type="ChEBI" id="CHEBI:15378"/>
        <dbReference type="ChEBI" id="CHEBI:57618"/>
        <dbReference type="ChEBI" id="CHEBI:58210"/>
        <dbReference type="ChEBI" id="CHEBI:58483"/>
        <dbReference type="ChEBI" id="CHEBI:128753"/>
        <dbReference type="EC" id="1.17.7.3"/>
    </reaction>
</comment>
<dbReference type="EC" id="1.17.7.3" evidence="7"/>
<dbReference type="UniPathway" id="UPA00056">
    <property type="reaction ID" value="UER00096"/>
</dbReference>
<dbReference type="GO" id="GO:0016114">
    <property type="term" value="P:terpenoid biosynthetic process"/>
    <property type="evidence" value="ECO:0007669"/>
    <property type="project" value="InterPro"/>
</dbReference>
<keyword evidence="6 7" id="KW-0414">Isoprene biosynthesis</keyword>
<name>A0A7C4EW59_9BACT</name>
<comment type="function">
    <text evidence="7">Converts 2C-methyl-D-erythritol 2,4-cyclodiphosphate (ME-2,4cPP) into 1-hydroxy-2-methyl-2-(E)-butenyl 4-diphosphate.</text>
</comment>
<dbReference type="Gene3D" id="3.20.20.20">
    <property type="entry name" value="Dihydropteroate synthase-like"/>
    <property type="match status" value="1"/>
</dbReference>
<comment type="pathway">
    <text evidence="7">Isoprenoid biosynthesis; isopentenyl diphosphate biosynthesis via DXP pathway; isopentenyl diphosphate from 1-deoxy-D-xylulose 5-phosphate: step 5/6.</text>
</comment>
<comment type="caution">
    <text evidence="10">The sequence shown here is derived from an EMBL/GenBank/DDBJ whole genome shotgun (WGS) entry which is preliminary data.</text>
</comment>
<dbReference type="HAMAP" id="MF_00159">
    <property type="entry name" value="IspG"/>
    <property type="match status" value="1"/>
</dbReference>
<keyword evidence="2 7" id="KW-0479">Metal-binding</keyword>
<feature type="binding site" evidence="7">
    <location>
        <position position="266"/>
    </location>
    <ligand>
        <name>[4Fe-4S] cluster</name>
        <dbReference type="ChEBI" id="CHEBI:49883"/>
    </ligand>
</feature>
<evidence type="ECO:0000256" key="2">
    <source>
        <dbReference type="ARBA" id="ARBA00022723"/>
    </source>
</evidence>
<reference evidence="10" key="1">
    <citation type="journal article" date="2020" name="mSystems">
        <title>Genome- and Community-Level Interaction Insights into Carbon Utilization and Element Cycling Functions of Hydrothermarchaeota in Hydrothermal Sediment.</title>
        <authorList>
            <person name="Zhou Z."/>
            <person name="Liu Y."/>
            <person name="Xu W."/>
            <person name="Pan J."/>
            <person name="Luo Z.H."/>
            <person name="Li M."/>
        </authorList>
    </citation>
    <scope>NUCLEOTIDE SEQUENCE [LARGE SCALE GENOMIC DNA]</scope>
    <source>
        <strain evidence="10">SpSt-769</strain>
    </source>
</reference>
<protein>
    <recommendedName>
        <fullName evidence="7">4-hydroxy-3-methylbut-2-en-1-yl diphosphate synthase (flavodoxin)</fullName>
        <ecNumber evidence="7">1.17.7.3</ecNumber>
    </recommendedName>
    <alternativeName>
        <fullName evidence="7">1-hydroxy-2-methyl-2-(E)-butenyl 4-diphosphate synthase</fullName>
    </alternativeName>
</protein>
<accession>A0A7C4EW59</accession>
<dbReference type="InterPro" id="IPR004588">
    <property type="entry name" value="IspG_bac-typ"/>
</dbReference>
<sequence length="371" mass="39493">MNITRRKTRRIYVGHVPIGDGAPIAVQSMTNTDTKDVVSTARQIRRLERSGCEIVRLGVPDLDAAQALGRIRERARIPLIADIHFDHKLALEAIRQGVAGLRLNPGNIGSAQKVRDVCRAAAEHGIPIRIGVNSGSIEKRLLRKYGGPTVEAMVESALSHVAILEKEGFYDIKISLKATDVTKTIDAYRMLAAQVDYPLHVGITEAGTLLPGAVKSAVGIGILLAEGIGDTIRVSLSARPEHEVQAAFSILRALGIRKRGVEVIACPTCARTSIDVIGLAQKVERRLSHIAAPLQVAVMGCVVNGPGEAREADVGIAGGKGMGIIFKKGASIGTYREEELLPALLHEVELLTSAAPSRTGGAGREEPHSSL</sequence>
<dbReference type="PANTHER" id="PTHR30454:SF0">
    <property type="entry name" value="4-HYDROXY-3-METHYLBUT-2-EN-1-YL DIPHOSPHATE SYNTHASE (FERREDOXIN), CHLOROPLASTIC"/>
    <property type="match status" value="1"/>
</dbReference>
<evidence type="ECO:0000256" key="3">
    <source>
        <dbReference type="ARBA" id="ARBA00023002"/>
    </source>
</evidence>
<keyword evidence="1 7" id="KW-0004">4Fe-4S</keyword>
<dbReference type="SUPFAM" id="SSF51412">
    <property type="entry name" value="Inosine monophosphate dehydrogenase (IMPDH)"/>
    <property type="match status" value="1"/>
</dbReference>
<dbReference type="InterPro" id="IPR058578">
    <property type="entry name" value="IspG_TIM"/>
</dbReference>
<keyword evidence="3 7" id="KW-0560">Oxidoreductase</keyword>
<evidence type="ECO:0000259" key="9">
    <source>
        <dbReference type="Pfam" id="PF26540"/>
    </source>
</evidence>
<proteinExistence type="inferred from homology"/>
<dbReference type="Gene3D" id="3.30.413.10">
    <property type="entry name" value="Sulfite Reductase Hemoprotein, domain 1"/>
    <property type="match status" value="1"/>
</dbReference>
<feature type="binding site" evidence="7">
    <location>
        <position position="308"/>
    </location>
    <ligand>
        <name>[4Fe-4S] cluster</name>
        <dbReference type="ChEBI" id="CHEBI:49883"/>
    </ligand>
</feature>
<comment type="cofactor">
    <cofactor evidence="7">
        <name>[4Fe-4S] cluster</name>
        <dbReference type="ChEBI" id="CHEBI:49883"/>
    </cofactor>
    <text evidence="7">Binds 1 [4Fe-4S] cluster.</text>
</comment>
<evidence type="ECO:0000313" key="10">
    <source>
        <dbReference type="EMBL" id="HGH60195.1"/>
    </source>
</evidence>
<evidence type="ECO:0000256" key="7">
    <source>
        <dbReference type="HAMAP-Rule" id="MF_00159"/>
    </source>
</evidence>
<feature type="domain" description="IspG C-terminal" evidence="9">
    <location>
        <begin position="262"/>
        <end position="349"/>
    </location>
</feature>
<dbReference type="NCBIfam" id="NF001540">
    <property type="entry name" value="PRK00366.1"/>
    <property type="match status" value="1"/>
</dbReference>
<dbReference type="GO" id="GO:0019288">
    <property type="term" value="P:isopentenyl diphosphate biosynthetic process, methylerythritol 4-phosphate pathway"/>
    <property type="evidence" value="ECO:0007669"/>
    <property type="project" value="UniProtKB-UniRule"/>
</dbReference>
<feature type="binding site" evidence="7">
    <location>
        <position position="301"/>
    </location>
    <ligand>
        <name>[4Fe-4S] cluster</name>
        <dbReference type="ChEBI" id="CHEBI:49883"/>
    </ligand>
</feature>
<evidence type="ECO:0000256" key="5">
    <source>
        <dbReference type="ARBA" id="ARBA00023014"/>
    </source>
</evidence>
<evidence type="ECO:0000256" key="6">
    <source>
        <dbReference type="ARBA" id="ARBA00023229"/>
    </source>
</evidence>
<dbReference type="PANTHER" id="PTHR30454">
    <property type="entry name" value="4-HYDROXY-3-METHYLBUT-2-EN-1-YL DIPHOSPHATE SYNTHASE"/>
    <property type="match status" value="1"/>
</dbReference>
<dbReference type="NCBIfam" id="TIGR00612">
    <property type="entry name" value="ispG_gcpE"/>
    <property type="match status" value="1"/>
</dbReference>
<dbReference type="AlphaFoldDB" id="A0A7C4EW59"/>
<dbReference type="FunFam" id="3.20.20.20:FF:000001">
    <property type="entry name" value="4-hydroxy-3-methylbut-2-en-1-yl diphosphate synthase (flavodoxin)"/>
    <property type="match status" value="1"/>
</dbReference>
<dbReference type="GO" id="GO:0005506">
    <property type="term" value="F:iron ion binding"/>
    <property type="evidence" value="ECO:0007669"/>
    <property type="project" value="InterPro"/>
</dbReference>
<gene>
    <name evidence="7" type="primary">ispG</name>
    <name evidence="10" type="ORF">ENV54_02720</name>
</gene>
<dbReference type="GO" id="GO:0046429">
    <property type="term" value="F:4-hydroxy-3-methylbut-2-en-1-yl diphosphate synthase activity (ferredoxin)"/>
    <property type="evidence" value="ECO:0007669"/>
    <property type="project" value="UniProtKB-UniRule"/>
</dbReference>
<dbReference type="PIRSF" id="PIRSF004640">
    <property type="entry name" value="IspG"/>
    <property type="match status" value="1"/>
</dbReference>
<dbReference type="SUPFAM" id="SSF56014">
    <property type="entry name" value="Nitrite and sulphite reductase 4Fe-4S domain-like"/>
    <property type="match status" value="1"/>
</dbReference>
<feature type="domain" description="IspG TIM-barrel" evidence="8">
    <location>
        <begin position="8"/>
        <end position="247"/>
    </location>
</feature>
<organism evidence="10">
    <name type="scientific">Desulfomonile tiedjei</name>
    <dbReference type="NCBI Taxonomy" id="2358"/>
    <lineage>
        <taxon>Bacteria</taxon>
        <taxon>Pseudomonadati</taxon>
        <taxon>Thermodesulfobacteriota</taxon>
        <taxon>Desulfomonilia</taxon>
        <taxon>Desulfomonilales</taxon>
        <taxon>Desulfomonilaceae</taxon>
        <taxon>Desulfomonile</taxon>
    </lineage>
</organism>
<comment type="similarity">
    <text evidence="7">Belongs to the IspG family.</text>
</comment>
<dbReference type="Pfam" id="PF26540">
    <property type="entry name" value="GcpE_C"/>
    <property type="match status" value="1"/>
</dbReference>
<evidence type="ECO:0000259" key="8">
    <source>
        <dbReference type="Pfam" id="PF04551"/>
    </source>
</evidence>
<dbReference type="GO" id="GO:0141197">
    <property type="term" value="F:4-hydroxy-3-methylbut-2-enyl-diphosphate synthase activity (flavodoxin)"/>
    <property type="evidence" value="ECO:0007669"/>
    <property type="project" value="UniProtKB-EC"/>
</dbReference>
<keyword evidence="4 7" id="KW-0408">Iron</keyword>
<dbReference type="InterPro" id="IPR011005">
    <property type="entry name" value="Dihydropteroate_synth-like_sf"/>
</dbReference>
<keyword evidence="5 7" id="KW-0411">Iron-sulfur</keyword>
<dbReference type="InterPro" id="IPR045854">
    <property type="entry name" value="NO2/SO3_Rdtase_4Fe4S_sf"/>
</dbReference>
<dbReference type="InterPro" id="IPR058579">
    <property type="entry name" value="IspG_C"/>
</dbReference>